<protein>
    <submittedName>
        <fullName evidence="1">Uncharacterized protein</fullName>
    </submittedName>
</protein>
<dbReference type="AlphaFoldDB" id="A0A0E9V8D7"/>
<accession>A0A0E9V8D7</accession>
<reference evidence="1" key="2">
    <citation type="journal article" date="2015" name="Fish Shellfish Immunol.">
        <title>Early steps in the European eel (Anguilla anguilla)-Vibrio vulnificus interaction in the gills: Role of the RtxA13 toxin.</title>
        <authorList>
            <person name="Callol A."/>
            <person name="Pajuelo D."/>
            <person name="Ebbesson L."/>
            <person name="Teles M."/>
            <person name="MacKenzie S."/>
            <person name="Amaro C."/>
        </authorList>
    </citation>
    <scope>NUCLEOTIDE SEQUENCE</scope>
</reference>
<proteinExistence type="predicted"/>
<organism evidence="1">
    <name type="scientific">Anguilla anguilla</name>
    <name type="common">European freshwater eel</name>
    <name type="synonym">Muraena anguilla</name>
    <dbReference type="NCBI Taxonomy" id="7936"/>
    <lineage>
        <taxon>Eukaryota</taxon>
        <taxon>Metazoa</taxon>
        <taxon>Chordata</taxon>
        <taxon>Craniata</taxon>
        <taxon>Vertebrata</taxon>
        <taxon>Euteleostomi</taxon>
        <taxon>Actinopterygii</taxon>
        <taxon>Neopterygii</taxon>
        <taxon>Teleostei</taxon>
        <taxon>Anguilliformes</taxon>
        <taxon>Anguillidae</taxon>
        <taxon>Anguilla</taxon>
    </lineage>
</organism>
<reference evidence="1" key="1">
    <citation type="submission" date="2014-11" db="EMBL/GenBank/DDBJ databases">
        <authorList>
            <person name="Amaro Gonzalez C."/>
        </authorList>
    </citation>
    <scope>NUCLEOTIDE SEQUENCE</scope>
</reference>
<name>A0A0E9V8D7_ANGAN</name>
<sequence>MYFPRCLAKVGYNACLSLHFSPPNLRALNPHI</sequence>
<dbReference type="EMBL" id="GBXM01035074">
    <property type="protein sequence ID" value="JAH73503.1"/>
    <property type="molecule type" value="Transcribed_RNA"/>
</dbReference>
<evidence type="ECO:0000313" key="1">
    <source>
        <dbReference type="EMBL" id="JAH73503.1"/>
    </source>
</evidence>